<dbReference type="RefSeq" id="WP_023549548.1">
    <property type="nucleotide sequence ID" value="NZ_CM002285.1"/>
</dbReference>
<dbReference type="Pfam" id="PF00067">
    <property type="entry name" value="p450"/>
    <property type="match status" value="1"/>
</dbReference>
<protein>
    <recommendedName>
        <fullName evidence="10">Cytochrome P450</fullName>
    </recommendedName>
</protein>
<name>V6KET2_STRRC</name>
<dbReference type="HOGENOM" id="CLU_033716_1_1_11"/>
<keyword evidence="9" id="KW-1185">Reference proteome</keyword>
<dbReference type="STRING" id="1352936.M878_24925"/>
<proteinExistence type="inferred from homology"/>
<keyword evidence="5 7" id="KW-0408">Iron</keyword>
<evidence type="ECO:0000256" key="3">
    <source>
        <dbReference type="ARBA" id="ARBA00022723"/>
    </source>
</evidence>
<evidence type="ECO:0000256" key="2">
    <source>
        <dbReference type="ARBA" id="ARBA00022617"/>
    </source>
</evidence>
<dbReference type="GO" id="GO:0020037">
    <property type="term" value="F:heme binding"/>
    <property type="evidence" value="ECO:0007669"/>
    <property type="project" value="InterPro"/>
</dbReference>
<dbReference type="GO" id="GO:0005506">
    <property type="term" value="F:iron ion binding"/>
    <property type="evidence" value="ECO:0007669"/>
    <property type="project" value="InterPro"/>
</dbReference>
<dbReference type="InterPro" id="IPR036396">
    <property type="entry name" value="Cyt_P450_sf"/>
</dbReference>
<dbReference type="Gene3D" id="1.10.630.10">
    <property type="entry name" value="Cytochrome P450"/>
    <property type="match status" value="1"/>
</dbReference>
<dbReference type="FunFam" id="1.10.630.10:FF:000018">
    <property type="entry name" value="Cytochrome P450 monooxygenase"/>
    <property type="match status" value="1"/>
</dbReference>
<sequence>MPDAHSTEDLPPFPFPGSSYRGPAPLFARLRRERPVVRVAWQGGGHAWLITRYADIKAALEEPRLSRAAAYAPGAPAFSGLFQAPPGMIISVDPPDHTRLRALTEQAFSAQRIEAMRPRVRELAGRLLDSVERAAKTTGGPVDLVAAFAAPLAMTVICELLGVPEADRDRFHTWVRQFADVSAPAELSAEGGRKLGEYIAGLVAAKQQAPGNDVLSALITARLEAPHSPVQRLAFDELVALGFTLLGAGFDSSAGQIANFTLALLADHPDAWRHLAEHPEDIPPAVEELLRTVNLNGNDTSGLPRIATEDVVVGGVTIPAGDAVFLAFPSGNRDAAVFDRPDHVDLRRTGPGHLAFGHGIHRCLGAPLARLELAVALEELTRRFPGARLAVAEQELCWRLGDVNHNPLALPLHLHS</sequence>
<organism evidence="8 9">
    <name type="scientific">Streptomyces roseochromogenus subsp. oscitans DS 12.976</name>
    <dbReference type="NCBI Taxonomy" id="1352936"/>
    <lineage>
        <taxon>Bacteria</taxon>
        <taxon>Bacillati</taxon>
        <taxon>Actinomycetota</taxon>
        <taxon>Actinomycetes</taxon>
        <taxon>Kitasatosporales</taxon>
        <taxon>Streptomycetaceae</taxon>
        <taxon>Streptomyces</taxon>
    </lineage>
</organism>
<evidence type="ECO:0000256" key="1">
    <source>
        <dbReference type="ARBA" id="ARBA00010617"/>
    </source>
</evidence>
<dbReference type="Proteomes" id="UP000017984">
    <property type="component" value="Chromosome"/>
</dbReference>
<keyword evidence="6 7" id="KW-0503">Monooxygenase</keyword>
<accession>V6KET2</accession>
<evidence type="ECO:0008006" key="10">
    <source>
        <dbReference type="Google" id="ProtNLM"/>
    </source>
</evidence>
<dbReference type="InterPro" id="IPR002397">
    <property type="entry name" value="Cyt_P450_B"/>
</dbReference>
<gene>
    <name evidence="8" type="ORF">M878_24925</name>
</gene>
<comment type="caution">
    <text evidence="8">The sequence shown here is derived from an EMBL/GenBank/DDBJ whole genome shotgun (WGS) entry which is preliminary data.</text>
</comment>
<dbReference type="AlphaFoldDB" id="V6KET2"/>
<comment type="similarity">
    <text evidence="1 7">Belongs to the cytochrome P450 family.</text>
</comment>
<dbReference type="GO" id="GO:0016705">
    <property type="term" value="F:oxidoreductase activity, acting on paired donors, with incorporation or reduction of molecular oxygen"/>
    <property type="evidence" value="ECO:0007669"/>
    <property type="project" value="InterPro"/>
</dbReference>
<evidence type="ECO:0000256" key="4">
    <source>
        <dbReference type="ARBA" id="ARBA00023002"/>
    </source>
</evidence>
<dbReference type="PATRIC" id="fig|1352936.5.peg.5196"/>
<evidence type="ECO:0000313" key="9">
    <source>
        <dbReference type="Proteomes" id="UP000017984"/>
    </source>
</evidence>
<reference evidence="8 9" key="1">
    <citation type="journal article" date="2014" name="Genome Announc.">
        <title>Draft Genome Sequence of Streptomyces roseochromogenes subsp. oscitans DS 12.976, Producer of the Aminocoumarin Antibiotic Clorobiocin.</title>
        <authorList>
            <person name="Ruckert C."/>
            <person name="Kalinowski J."/>
            <person name="Heide L."/>
            <person name="Apel A.K."/>
        </authorList>
    </citation>
    <scope>NUCLEOTIDE SEQUENCE [LARGE SCALE GENOMIC DNA]</scope>
    <source>
        <strain evidence="8 9">DS 12.976</strain>
    </source>
</reference>
<dbReference type="OrthoDB" id="3218463at2"/>
<dbReference type="GO" id="GO:0004497">
    <property type="term" value="F:monooxygenase activity"/>
    <property type="evidence" value="ECO:0007669"/>
    <property type="project" value="UniProtKB-KW"/>
</dbReference>
<evidence type="ECO:0000313" key="8">
    <source>
        <dbReference type="EMBL" id="EST27494.1"/>
    </source>
</evidence>
<dbReference type="CDD" id="cd11031">
    <property type="entry name" value="Cyp158A-like"/>
    <property type="match status" value="1"/>
</dbReference>
<dbReference type="EMBL" id="AWQX01000212">
    <property type="protein sequence ID" value="EST27494.1"/>
    <property type="molecule type" value="Genomic_DNA"/>
</dbReference>
<dbReference type="InterPro" id="IPR017972">
    <property type="entry name" value="Cyt_P450_CS"/>
</dbReference>
<evidence type="ECO:0000256" key="6">
    <source>
        <dbReference type="ARBA" id="ARBA00023033"/>
    </source>
</evidence>
<dbReference type="SUPFAM" id="SSF48264">
    <property type="entry name" value="Cytochrome P450"/>
    <property type="match status" value="1"/>
</dbReference>
<evidence type="ECO:0000256" key="5">
    <source>
        <dbReference type="ARBA" id="ARBA00023004"/>
    </source>
</evidence>
<evidence type="ECO:0000256" key="7">
    <source>
        <dbReference type="RuleBase" id="RU000461"/>
    </source>
</evidence>
<dbReference type="PRINTS" id="PR00359">
    <property type="entry name" value="BP450"/>
</dbReference>
<dbReference type="PANTHER" id="PTHR46696:SF1">
    <property type="entry name" value="CYTOCHROME P450 YJIB-RELATED"/>
    <property type="match status" value="1"/>
</dbReference>
<keyword evidence="3 7" id="KW-0479">Metal-binding</keyword>
<keyword evidence="2 7" id="KW-0349">Heme</keyword>
<dbReference type="PANTHER" id="PTHR46696">
    <property type="entry name" value="P450, PUTATIVE (EUROFUNG)-RELATED"/>
    <property type="match status" value="1"/>
</dbReference>
<keyword evidence="4 7" id="KW-0560">Oxidoreductase</keyword>
<dbReference type="InterPro" id="IPR001128">
    <property type="entry name" value="Cyt_P450"/>
</dbReference>
<dbReference type="PROSITE" id="PS00086">
    <property type="entry name" value="CYTOCHROME_P450"/>
    <property type="match status" value="1"/>
</dbReference>